<dbReference type="InterPro" id="IPR008254">
    <property type="entry name" value="Flavodoxin/NO_synth"/>
</dbReference>
<feature type="domain" description="Flavodoxin-like" evidence="3">
    <location>
        <begin position="87"/>
        <end position="228"/>
    </location>
</feature>
<reference evidence="4 5" key="1">
    <citation type="submission" date="2022-01" db="EMBL/GenBank/DDBJ databases">
        <authorList>
            <person name="Riesco R."/>
            <person name="Trujillo M.E."/>
        </authorList>
    </citation>
    <scope>NUCLEOTIDE SEQUENCE [LARGE SCALE GENOMIC DNA]</scope>
    <source>
        <strain evidence="4 5">NIE79</strain>
    </source>
</reference>
<keyword evidence="5" id="KW-1185">Reference proteome</keyword>
<accession>A0ABS9N7Z6</accession>
<dbReference type="PROSITE" id="PS51257">
    <property type="entry name" value="PROKAR_LIPOPROTEIN"/>
    <property type="match status" value="1"/>
</dbReference>
<dbReference type="RefSeq" id="WP_238681020.1">
    <property type="nucleotide sequence ID" value="NZ_JAKKFD010000044.1"/>
</dbReference>
<evidence type="ECO:0000259" key="3">
    <source>
        <dbReference type="Pfam" id="PF12682"/>
    </source>
</evidence>
<dbReference type="PANTHER" id="PTHR39201">
    <property type="entry name" value="EXPORTED PROTEIN-RELATED"/>
    <property type="match status" value="1"/>
</dbReference>
<feature type="signal peptide" evidence="2">
    <location>
        <begin position="1"/>
        <end position="30"/>
    </location>
</feature>
<dbReference type="Pfam" id="PF12682">
    <property type="entry name" value="Flavodoxin_4"/>
    <property type="match status" value="1"/>
</dbReference>
<dbReference type="Proteomes" id="UP001201629">
    <property type="component" value="Unassembled WGS sequence"/>
</dbReference>
<feature type="region of interest" description="Disordered" evidence="1">
    <location>
        <begin position="29"/>
        <end position="61"/>
    </location>
</feature>
<dbReference type="EMBL" id="JAKKFD010000044">
    <property type="protein sequence ID" value="MCG5446086.1"/>
    <property type="molecule type" value="Genomic_DNA"/>
</dbReference>
<keyword evidence="2" id="KW-0732">Signal</keyword>
<evidence type="ECO:0000313" key="5">
    <source>
        <dbReference type="Proteomes" id="UP001201629"/>
    </source>
</evidence>
<gene>
    <name evidence="4" type="ORF">NIE79_004651</name>
</gene>
<evidence type="ECO:0000313" key="4">
    <source>
        <dbReference type="EMBL" id="MCG5446086.1"/>
    </source>
</evidence>
<name>A0ABS9N7Z6_9ACTN</name>
<organism evidence="4 5">
    <name type="scientific">Micromonospora trifolii</name>
    <dbReference type="NCBI Taxonomy" id="2911208"/>
    <lineage>
        <taxon>Bacteria</taxon>
        <taxon>Bacillati</taxon>
        <taxon>Actinomycetota</taxon>
        <taxon>Actinomycetes</taxon>
        <taxon>Micromonosporales</taxon>
        <taxon>Micromonosporaceae</taxon>
        <taxon>Micromonospora</taxon>
    </lineage>
</organism>
<comment type="caution">
    <text evidence="4">The sequence shown here is derived from an EMBL/GenBank/DDBJ whole genome shotgun (WGS) entry which is preliminary data.</text>
</comment>
<sequence>MDTRNTYPRRALLRGILLGTAATASGPVLSACADSPQTPRSPAPTSADSTPRSAPATSPSSGSRVLLAYFSRAGENYFNGGRRRLTVGNTEVVAGMISRLIGCDVHRIEAADPYPDDYEPTVARNVREQNENARPGIANPLDSIERYDTVLLGSPIWNVRAPMIMTTFVEGLTFTGKTVHPLTTHAMSGLGTTERDYTAACRGATIGEGLAVRGEEVADAEPDVADWLRRIGLLTR</sequence>
<evidence type="ECO:0000256" key="1">
    <source>
        <dbReference type="SAM" id="MobiDB-lite"/>
    </source>
</evidence>
<dbReference type="PROSITE" id="PS51318">
    <property type="entry name" value="TAT"/>
    <property type="match status" value="1"/>
</dbReference>
<feature type="chain" id="PRO_5046152216" description="Flavodoxin-like domain-containing protein" evidence="2">
    <location>
        <begin position="31"/>
        <end position="236"/>
    </location>
</feature>
<protein>
    <recommendedName>
        <fullName evidence="3">Flavodoxin-like domain-containing protein</fullName>
    </recommendedName>
</protein>
<dbReference type="PANTHER" id="PTHR39201:SF1">
    <property type="entry name" value="FLAVODOXIN-LIKE DOMAIN-CONTAINING PROTEIN"/>
    <property type="match status" value="1"/>
</dbReference>
<dbReference type="SUPFAM" id="SSF52218">
    <property type="entry name" value="Flavoproteins"/>
    <property type="match status" value="1"/>
</dbReference>
<evidence type="ECO:0000256" key="2">
    <source>
        <dbReference type="SAM" id="SignalP"/>
    </source>
</evidence>
<dbReference type="Gene3D" id="3.40.50.360">
    <property type="match status" value="1"/>
</dbReference>
<proteinExistence type="predicted"/>
<feature type="compositionally biased region" description="Low complexity" evidence="1">
    <location>
        <begin position="38"/>
        <end position="61"/>
    </location>
</feature>
<dbReference type="InterPro" id="IPR029039">
    <property type="entry name" value="Flavoprotein-like_sf"/>
</dbReference>
<dbReference type="InterPro" id="IPR006311">
    <property type="entry name" value="TAT_signal"/>
</dbReference>